<evidence type="ECO:0000313" key="2">
    <source>
        <dbReference type="Proteomes" id="UP000265520"/>
    </source>
</evidence>
<protein>
    <submittedName>
        <fullName evidence="1">Uncharacterized protein</fullName>
    </submittedName>
</protein>
<comment type="caution">
    <text evidence="1">The sequence shown here is derived from an EMBL/GenBank/DDBJ whole genome shotgun (WGS) entry which is preliminary data.</text>
</comment>
<name>A0A392VGM6_9FABA</name>
<proteinExistence type="predicted"/>
<feature type="non-terminal residue" evidence="1">
    <location>
        <position position="1"/>
    </location>
</feature>
<dbReference type="EMBL" id="LXQA011132008">
    <property type="protein sequence ID" value="MCI86111.1"/>
    <property type="molecule type" value="Genomic_DNA"/>
</dbReference>
<organism evidence="1 2">
    <name type="scientific">Trifolium medium</name>
    <dbReference type="NCBI Taxonomy" id="97028"/>
    <lineage>
        <taxon>Eukaryota</taxon>
        <taxon>Viridiplantae</taxon>
        <taxon>Streptophyta</taxon>
        <taxon>Embryophyta</taxon>
        <taxon>Tracheophyta</taxon>
        <taxon>Spermatophyta</taxon>
        <taxon>Magnoliopsida</taxon>
        <taxon>eudicotyledons</taxon>
        <taxon>Gunneridae</taxon>
        <taxon>Pentapetalae</taxon>
        <taxon>rosids</taxon>
        <taxon>fabids</taxon>
        <taxon>Fabales</taxon>
        <taxon>Fabaceae</taxon>
        <taxon>Papilionoideae</taxon>
        <taxon>50 kb inversion clade</taxon>
        <taxon>NPAAA clade</taxon>
        <taxon>Hologalegina</taxon>
        <taxon>IRL clade</taxon>
        <taxon>Trifolieae</taxon>
        <taxon>Trifolium</taxon>
    </lineage>
</organism>
<reference evidence="1 2" key="1">
    <citation type="journal article" date="2018" name="Front. Plant Sci.">
        <title>Red Clover (Trifolium pratense) and Zigzag Clover (T. medium) - A Picture of Genomic Similarities and Differences.</title>
        <authorList>
            <person name="Dluhosova J."/>
            <person name="Istvanek J."/>
            <person name="Nedelnik J."/>
            <person name="Repkova J."/>
        </authorList>
    </citation>
    <scope>NUCLEOTIDE SEQUENCE [LARGE SCALE GENOMIC DNA]</scope>
    <source>
        <strain evidence="2">cv. 10/8</strain>
        <tissue evidence="1">Leaf</tissue>
    </source>
</reference>
<dbReference type="Proteomes" id="UP000265520">
    <property type="component" value="Unassembled WGS sequence"/>
</dbReference>
<dbReference type="AlphaFoldDB" id="A0A392VGM6"/>
<accession>A0A392VGM6</accession>
<sequence length="56" mass="5893">EDDVCAGSSPDYCCFFLVGRQGSVCEVVVHGGHPTICVSDGVYVEDPGGFLDARAR</sequence>
<keyword evidence="2" id="KW-1185">Reference proteome</keyword>
<evidence type="ECO:0000313" key="1">
    <source>
        <dbReference type="EMBL" id="MCI86111.1"/>
    </source>
</evidence>